<organism evidence="10 11">
    <name type="scientific">Tatumella punctata</name>
    <dbReference type="NCBI Taxonomy" id="399969"/>
    <lineage>
        <taxon>Bacteria</taxon>
        <taxon>Pseudomonadati</taxon>
        <taxon>Pseudomonadota</taxon>
        <taxon>Gammaproteobacteria</taxon>
        <taxon>Enterobacterales</taxon>
        <taxon>Erwiniaceae</taxon>
        <taxon>Tatumella</taxon>
    </lineage>
</organism>
<feature type="transmembrane region" description="Helical" evidence="8">
    <location>
        <begin position="166"/>
        <end position="185"/>
    </location>
</feature>
<feature type="domain" description="Major facilitator superfamily (MFS) profile" evidence="9">
    <location>
        <begin position="8"/>
        <end position="395"/>
    </location>
</feature>
<keyword evidence="4" id="KW-1003">Cell membrane</keyword>
<evidence type="ECO:0000256" key="1">
    <source>
        <dbReference type="ARBA" id="ARBA00004651"/>
    </source>
</evidence>
<feature type="transmembrane region" description="Helical" evidence="8">
    <location>
        <begin position="223"/>
        <end position="244"/>
    </location>
</feature>
<name>A0ABW1VS14_9GAMM</name>
<dbReference type="SUPFAM" id="SSF103473">
    <property type="entry name" value="MFS general substrate transporter"/>
    <property type="match status" value="1"/>
</dbReference>
<feature type="transmembrane region" description="Helical" evidence="8">
    <location>
        <begin position="42"/>
        <end position="65"/>
    </location>
</feature>
<dbReference type="NCBIfam" id="TIGR00710">
    <property type="entry name" value="efflux_Bcr_CflA"/>
    <property type="match status" value="1"/>
</dbReference>
<accession>A0ABW1VS14</accession>
<evidence type="ECO:0000313" key="10">
    <source>
        <dbReference type="EMBL" id="MFC6363328.1"/>
    </source>
</evidence>
<gene>
    <name evidence="10" type="ORF">ACFP73_14755</name>
</gene>
<evidence type="ECO:0000259" key="9">
    <source>
        <dbReference type="PROSITE" id="PS50850"/>
    </source>
</evidence>
<dbReference type="Gene3D" id="1.20.1720.10">
    <property type="entry name" value="Multidrug resistance protein D"/>
    <property type="match status" value="1"/>
</dbReference>
<protein>
    <recommendedName>
        <fullName evidence="8">Bcr/CflA family efflux transporter</fullName>
    </recommendedName>
</protein>
<reference evidence="11" key="1">
    <citation type="journal article" date="2019" name="Int. J. Syst. Evol. Microbiol.">
        <title>The Global Catalogue of Microorganisms (GCM) 10K type strain sequencing project: providing services to taxonomists for standard genome sequencing and annotation.</title>
        <authorList>
            <consortium name="The Broad Institute Genomics Platform"/>
            <consortium name="The Broad Institute Genome Sequencing Center for Infectious Disease"/>
            <person name="Wu L."/>
            <person name="Ma J."/>
        </authorList>
    </citation>
    <scope>NUCLEOTIDE SEQUENCE [LARGE SCALE GENOMIC DNA]</scope>
    <source>
        <strain evidence="11">CGMCC 4.1530</strain>
    </source>
</reference>
<evidence type="ECO:0000313" key="11">
    <source>
        <dbReference type="Proteomes" id="UP001596215"/>
    </source>
</evidence>
<dbReference type="InterPro" id="IPR020846">
    <property type="entry name" value="MFS_dom"/>
</dbReference>
<dbReference type="InterPro" id="IPR011701">
    <property type="entry name" value="MFS"/>
</dbReference>
<dbReference type="PANTHER" id="PTHR23502">
    <property type="entry name" value="MAJOR FACILITATOR SUPERFAMILY"/>
    <property type="match status" value="1"/>
</dbReference>
<evidence type="ECO:0000256" key="5">
    <source>
        <dbReference type="ARBA" id="ARBA00022692"/>
    </source>
</evidence>
<dbReference type="PANTHER" id="PTHR23502:SF132">
    <property type="entry name" value="POLYAMINE TRANSPORTER 2-RELATED"/>
    <property type="match status" value="1"/>
</dbReference>
<feature type="transmembrane region" description="Helical" evidence="8">
    <location>
        <begin position="102"/>
        <end position="123"/>
    </location>
</feature>
<sequence length="399" mass="41540">MSKAPPHRIAFAITLGLMAGLGPLCIDLYLPALPQLSGSLNVTTAVAQLSLTAGLLGLGIGQLLFGPMSDKYGRKGPLALSLLVLFIASVVCSLAQNIDQLLVARFFQGLGGAGGAVLSRAIARDMYSGHELTRFFALLMLVNGVAPIAAPVIGGALMGIMNWRGIFLVLAGISILLFILSRLGINESLAHEHRSKGSILSAWAALGKVVTHRSFMGFCLTQGFMMAGMFAYIGASPFVLQQIYGMSPQTFSLCFALNGLGLIIASQTSARLSPYFGEYNVLKGGLILAFVASSGLLIAGISHAPLAVVLTALFFSISSNAVISTTASSLAMQSQGKRAGSASAVIGVTMFTLGSLSVPVTGLGGTSVFSMTATIFGCFMLAILMFTFVAKKPLTLQRK</sequence>
<evidence type="ECO:0000256" key="7">
    <source>
        <dbReference type="ARBA" id="ARBA00023136"/>
    </source>
</evidence>
<evidence type="ECO:0000256" key="4">
    <source>
        <dbReference type="ARBA" id="ARBA00022475"/>
    </source>
</evidence>
<evidence type="ECO:0000256" key="6">
    <source>
        <dbReference type="ARBA" id="ARBA00022989"/>
    </source>
</evidence>
<keyword evidence="8" id="KW-0997">Cell inner membrane</keyword>
<comment type="subcellular location">
    <subcellularLocation>
        <location evidence="8">Cell inner membrane</location>
        <topology evidence="8">Multi-pass membrane protein</topology>
    </subcellularLocation>
    <subcellularLocation>
        <location evidence="1">Cell membrane</location>
        <topology evidence="1">Multi-pass membrane protein</topology>
    </subcellularLocation>
</comment>
<evidence type="ECO:0000256" key="3">
    <source>
        <dbReference type="ARBA" id="ARBA00022448"/>
    </source>
</evidence>
<keyword evidence="6 8" id="KW-1133">Transmembrane helix</keyword>
<comment type="caution">
    <text evidence="10">The sequence shown here is derived from an EMBL/GenBank/DDBJ whole genome shotgun (WGS) entry which is preliminary data.</text>
</comment>
<feature type="transmembrane region" description="Helical" evidence="8">
    <location>
        <begin position="368"/>
        <end position="390"/>
    </location>
</feature>
<dbReference type="PROSITE" id="PS50850">
    <property type="entry name" value="MFS"/>
    <property type="match status" value="1"/>
</dbReference>
<feature type="transmembrane region" description="Helical" evidence="8">
    <location>
        <begin position="342"/>
        <end position="362"/>
    </location>
</feature>
<feature type="transmembrane region" description="Helical" evidence="8">
    <location>
        <begin position="307"/>
        <end position="330"/>
    </location>
</feature>
<keyword evidence="7 8" id="KW-0472">Membrane</keyword>
<evidence type="ECO:0000256" key="2">
    <source>
        <dbReference type="ARBA" id="ARBA00006236"/>
    </source>
</evidence>
<dbReference type="Proteomes" id="UP001596215">
    <property type="component" value="Unassembled WGS sequence"/>
</dbReference>
<keyword evidence="3 8" id="KW-0813">Transport</keyword>
<feature type="transmembrane region" description="Helical" evidence="8">
    <location>
        <begin position="9"/>
        <end position="30"/>
    </location>
</feature>
<dbReference type="Pfam" id="PF07690">
    <property type="entry name" value="MFS_1"/>
    <property type="match status" value="1"/>
</dbReference>
<dbReference type="RefSeq" id="WP_212706822.1">
    <property type="nucleotide sequence ID" value="NZ_BAAAFW010000008.1"/>
</dbReference>
<feature type="transmembrane region" description="Helical" evidence="8">
    <location>
        <begin position="135"/>
        <end position="160"/>
    </location>
</feature>
<keyword evidence="5 8" id="KW-0812">Transmembrane</keyword>
<evidence type="ECO:0000256" key="8">
    <source>
        <dbReference type="RuleBase" id="RU365088"/>
    </source>
</evidence>
<comment type="similarity">
    <text evidence="2 8">Belongs to the major facilitator superfamily. Bcr/CmlA family.</text>
</comment>
<proteinExistence type="inferred from homology"/>
<feature type="transmembrane region" description="Helical" evidence="8">
    <location>
        <begin position="250"/>
        <end position="269"/>
    </location>
</feature>
<dbReference type="CDD" id="cd17320">
    <property type="entry name" value="MFS_MdfA_MDR_like"/>
    <property type="match status" value="1"/>
</dbReference>
<feature type="transmembrane region" description="Helical" evidence="8">
    <location>
        <begin position="77"/>
        <end position="96"/>
    </location>
</feature>
<dbReference type="EMBL" id="JBHSUC010000025">
    <property type="protein sequence ID" value="MFC6363328.1"/>
    <property type="molecule type" value="Genomic_DNA"/>
</dbReference>
<feature type="transmembrane region" description="Helical" evidence="8">
    <location>
        <begin position="281"/>
        <end position="301"/>
    </location>
</feature>
<dbReference type="InterPro" id="IPR036259">
    <property type="entry name" value="MFS_trans_sf"/>
</dbReference>
<dbReference type="InterPro" id="IPR004812">
    <property type="entry name" value="Efflux_drug-R_Bcr/CmlA"/>
</dbReference>
<keyword evidence="11" id="KW-1185">Reference proteome</keyword>